<evidence type="ECO:0000256" key="6">
    <source>
        <dbReference type="ARBA" id="ARBA00023004"/>
    </source>
</evidence>
<dbReference type="GO" id="GO:0051539">
    <property type="term" value="F:4 iron, 4 sulfur cluster binding"/>
    <property type="evidence" value="ECO:0007669"/>
    <property type="project" value="UniProtKB-KW"/>
</dbReference>
<dbReference type="GO" id="GO:0016625">
    <property type="term" value="F:oxidoreductase activity, acting on the aldehyde or oxo group of donors, iron-sulfur protein as acceptor"/>
    <property type="evidence" value="ECO:0007669"/>
    <property type="project" value="InterPro"/>
</dbReference>
<accession>A0A550J5Z2</accession>
<evidence type="ECO:0000259" key="9">
    <source>
        <dbReference type="SMART" id="SM00790"/>
    </source>
</evidence>
<evidence type="ECO:0000256" key="7">
    <source>
        <dbReference type="ARBA" id="ARBA00023014"/>
    </source>
</evidence>
<dbReference type="EMBL" id="VJVV01000015">
    <property type="protein sequence ID" value="TRO78670.1"/>
    <property type="molecule type" value="Genomic_DNA"/>
</dbReference>
<dbReference type="InterPro" id="IPR036503">
    <property type="entry name" value="Ald_Fedxn_OxRdtase_N_sf"/>
</dbReference>
<evidence type="ECO:0000313" key="11">
    <source>
        <dbReference type="Proteomes" id="UP000317155"/>
    </source>
</evidence>
<dbReference type="GO" id="GO:0046872">
    <property type="term" value="F:metal ion binding"/>
    <property type="evidence" value="ECO:0007669"/>
    <property type="project" value="UniProtKB-KW"/>
</dbReference>
<dbReference type="InterPro" id="IPR013984">
    <property type="entry name" value="Ald_Fedxn_OxRdtase_dom2"/>
</dbReference>
<dbReference type="SMART" id="SM00790">
    <property type="entry name" value="AFOR_N"/>
    <property type="match status" value="1"/>
</dbReference>
<dbReference type="PANTHER" id="PTHR30038:SF7">
    <property type="entry name" value="TUNGSTEN-CONTAINING GLYCERALDEHYDE-3-PHOSPHATE:FERREDOXIN OXIDOREDUCTASE"/>
    <property type="match status" value="1"/>
</dbReference>
<dbReference type="Proteomes" id="UP000317155">
    <property type="component" value="Unassembled WGS sequence"/>
</dbReference>
<feature type="domain" description="Aldehyde ferredoxin oxidoreductase N-terminal" evidence="9">
    <location>
        <begin position="17"/>
        <end position="237"/>
    </location>
</feature>
<dbReference type="Pfam" id="PF01314">
    <property type="entry name" value="AFOR_C"/>
    <property type="match status" value="1"/>
</dbReference>
<keyword evidence="5" id="KW-0560">Oxidoreductase</keyword>
<dbReference type="InterPro" id="IPR013983">
    <property type="entry name" value="Ald_Fedxn_OxRdtase_N"/>
</dbReference>
<evidence type="ECO:0000256" key="8">
    <source>
        <dbReference type="ARBA" id="ARBA00049934"/>
    </source>
</evidence>
<comment type="cofactor">
    <cofactor evidence="8">
        <name>tungstopterin</name>
        <dbReference type="ChEBI" id="CHEBI:30402"/>
    </cofactor>
</comment>
<reference evidence="10 11" key="1">
    <citation type="submission" date="2019-07" db="EMBL/GenBank/DDBJ databases">
        <title>Insights of Desulfuromonas acetexigens electromicrobiology.</title>
        <authorList>
            <person name="Katuri K."/>
            <person name="Sapireddy V."/>
            <person name="Shaw D.R."/>
            <person name="Saikaly P."/>
        </authorList>
    </citation>
    <scope>NUCLEOTIDE SEQUENCE [LARGE SCALE GENOMIC DNA]</scope>
    <source>
        <strain evidence="10 11">2873</strain>
    </source>
</reference>
<dbReference type="RefSeq" id="WP_092054601.1">
    <property type="nucleotide sequence ID" value="NZ_FOJJ01000007.1"/>
</dbReference>
<evidence type="ECO:0000313" key="10">
    <source>
        <dbReference type="EMBL" id="TRO78670.1"/>
    </source>
</evidence>
<comment type="caution">
    <text evidence="10">The sequence shown here is derived from an EMBL/GenBank/DDBJ whole genome shotgun (WGS) entry which is preliminary data.</text>
</comment>
<dbReference type="PANTHER" id="PTHR30038">
    <property type="entry name" value="ALDEHYDE FERREDOXIN OXIDOREDUCTASE"/>
    <property type="match status" value="1"/>
</dbReference>
<protein>
    <submittedName>
        <fullName evidence="10">Aldehyde:ferredoxin oxidoreductase</fullName>
    </submittedName>
</protein>
<evidence type="ECO:0000256" key="4">
    <source>
        <dbReference type="ARBA" id="ARBA00022723"/>
    </source>
</evidence>
<proteinExistence type="inferred from homology"/>
<gene>
    <name evidence="10" type="ORF">FL622_15360</name>
</gene>
<dbReference type="Pfam" id="PF02730">
    <property type="entry name" value="AFOR_N"/>
    <property type="match status" value="1"/>
</dbReference>
<dbReference type="SUPFAM" id="SSF48310">
    <property type="entry name" value="Aldehyde ferredoxin oxidoreductase, C-terminal domains"/>
    <property type="match status" value="1"/>
</dbReference>
<keyword evidence="11" id="KW-1185">Reference proteome</keyword>
<keyword evidence="6" id="KW-0408">Iron</keyword>
<comment type="similarity">
    <text evidence="2">Belongs to the AOR/FOR family.</text>
</comment>
<dbReference type="InterPro" id="IPR001203">
    <property type="entry name" value="OxRdtase_Ald_Fedxn_C"/>
</dbReference>
<dbReference type="GO" id="GO:0009055">
    <property type="term" value="F:electron transfer activity"/>
    <property type="evidence" value="ECO:0007669"/>
    <property type="project" value="InterPro"/>
</dbReference>
<dbReference type="InterPro" id="IPR036021">
    <property type="entry name" value="Tungsten_al_ferr_oxy-like_C"/>
</dbReference>
<dbReference type="InterPro" id="IPR051919">
    <property type="entry name" value="W-dependent_AOR"/>
</dbReference>
<evidence type="ECO:0000256" key="2">
    <source>
        <dbReference type="ARBA" id="ARBA00011032"/>
    </source>
</evidence>
<dbReference type="Gene3D" id="3.60.9.10">
    <property type="entry name" value="Aldehyde ferredoxin oxidoreductase, N-terminal domain"/>
    <property type="match status" value="1"/>
</dbReference>
<dbReference type="OrthoDB" id="5427843at2"/>
<dbReference type="InterPro" id="IPR013985">
    <property type="entry name" value="Ald_Fedxn_OxRdtase_dom3"/>
</dbReference>
<keyword evidence="3" id="KW-0004">4Fe-4S</keyword>
<dbReference type="Gene3D" id="1.10.599.10">
    <property type="entry name" value="Aldehyde Ferredoxin Oxidoreductase Protein, subunit A, domain 3"/>
    <property type="match status" value="1"/>
</dbReference>
<keyword evidence="7" id="KW-0411">Iron-sulfur</keyword>
<evidence type="ECO:0000256" key="1">
    <source>
        <dbReference type="ARBA" id="ARBA00001966"/>
    </source>
</evidence>
<keyword evidence="4" id="KW-0479">Metal-binding</keyword>
<organism evidence="10 11">
    <name type="scientific">Trichloromonas acetexigens</name>
    <dbReference type="NCBI Taxonomy" id="38815"/>
    <lineage>
        <taxon>Bacteria</taxon>
        <taxon>Pseudomonadati</taxon>
        <taxon>Thermodesulfobacteriota</taxon>
        <taxon>Desulfuromonadia</taxon>
        <taxon>Desulfuromonadales</taxon>
        <taxon>Trichloromonadaceae</taxon>
        <taxon>Trichloromonas</taxon>
    </lineage>
</organism>
<comment type="cofactor">
    <cofactor evidence="1">
        <name>[4Fe-4S] cluster</name>
        <dbReference type="ChEBI" id="CHEBI:49883"/>
    </cofactor>
</comment>
<dbReference type="Gene3D" id="1.10.569.10">
    <property type="entry name" value="Aldehyde Ferredoxin Oxidoreductase Protein, subunit A, domain 2"/>
    <property type="match status" value="1"/>
</dbReference>
<name>A0A550J5Z2_9BACT</name>
<evidence type="ECO:0000256" key="5">
    <source>
        <dbReference type="ARBA" id="ARBA00023002"/>
    </source>
</evidence>
<evidence type="ECO:0000256" key="3">
    <source>
        <dbReference type="ARBA" id="ARBA00022485"/>
    </source>
</evidence>
<sequence>MRIETNDPVSNPSRISYHRCTVDLADGKMVFEDVPCANLEDVLGGFGRSFQLLAERQIREAYCLENPLIVNTGLLTGSAIMTGMRTYFSGYSPLKHSDRGLPAAMWSASSGKFGYKLKWTGLDEIIFEHCSPTPVYAVISESDQGPRLELKPAGHLLGLTTHEKIMALRREYPDAHFAAIGPAGENYRANYMGAVALSTENQLKSGDDKCRFAGRGGMGSLMGYKNLVALVAQSRDKLDKPTAEIAAINKEIVHGGGSARFQPIAQGGNGGTWASYEVLQAFYAVPENNFQPKGNDGVEQVFRENVVKDLEVASAGCFRCGIRCHNNIYRREPNGGKGEFLAKFDFEPLNLLGTNLGLHHGEPAGELIQMADNLGMDAISLGTTIAYVLDYNQRHPDTPLLNGATFGELDKIKELIHLAGTGKAPEIGGGSKRLSRHLGETGYAIQVKGMELPAYLPETNPGYAWAIAGGHMSMGTYLLLVRQGKTDLDYWVDAITQTGLLIVGYDMIGLCKFVGVPIDHPLIVRAVKEATGLEVTSEELNAAVRRAFLLGLALERRQGYEKSEYALPSIVFDQPNPNVKLPKFITREFFAALQERVWSVFDAELPKLS</sequence>
<dbReference type="SUPFAM" id="SSF56228">
    <property type="entry name" value="Aldehyde ferredoxin oxidoreductase, N-terminal domain"/>
    <property type="match status" value="1"/>
</dbReference>
<dbReference type="AlphaFoldDB" id="A0A550J5Z2"/>